<keyword evidence="1" id="KW-0328">Glycosyltransferase</keyword>
<dbReference type="InterPro" id="IPR007184">
    <property type="entry name" value="Mannoside_phosphorylase"/>
</dbReference>
<dbReference type="CDD" id="cd18614">
    <property type="entry name" value="GH130"/>
    <property type="match status" value="1"/>
</dbReference>
<reference evidence="4 5" key="1">
    <citation type="journal article" date="2016" name="Nat. Commun.">
        <title>Thousands of microbial genomes shed light on interconnected biogeochemical processes in an aquifer system.</title>
        <authorList>
            <person name="Anantharaman K."/>
            <person name="Brown C.T."/>
            <person name="Hug L.A."/>
            <person name="Sharon I."/>
            <person name="Castelle C.J."/>
            <person name="Probst A.J."/>
            <person name="Thomas B.C."/>
            <person name="Singh A."/>
            <person name="Wilkins M.J."/>
            <person name="Karaoz U."/>
            <person name="Brodie E.L."/>
            <person name="Williams K.H."/>
            <person name="Hubbard S.S."/>
            <person name="Banfield J.F."/>
        </authorList>
    </citation>
    <scope>NUCLEOTIDE SEQUENCE [LARGE SCALE GENOMIC DNA]</scope>
</reference>
<dbReference type="InterPro" id="IPR023296">
    <property type="entry name" value="Glyco_hydro_beta-prop_sf"/>
</dbReference>
<dbReference type="AlphaFoldDB" id="A0A1F5G4R9"/>
<dbReference type="PIRSF" id="PIRSF016202">
    <property type="entry name" value="PH1107"/>
    <property type="match status" value="1"/>
</dbReference>
<dbReference type="Gene3D" id="2.115.10.20">
    <property type="entry name" value="Glycosyl hydrolase domain, family 43"/>
    <property type="match status" value="1"/>
</dbReference>
<name>A0A1F5G4R9_9BACT</name>
<evidence type="ECO:0000313" key="4">
    <source>
        <dbReference type="EMBL" id="OGD86848.1"/>
    </source>
</evidence>
<dbReference type="PANTHER" id="PTHR34106">
    <property type="entry name" value="GLYCOSIDASE"/>
    <property type="match status" value="1"/>
</dbReference>
<gene>
    <name evidence="4" type="ORF">A2164_01355</name>
</gene>
<dbReference type="SUPFAM" id="SSF75005">
    <property type="entry name" value="Arabinanase/levansucrase/invertase"/>
    <property type="match status" value="1"/>
</dbReference>
<comment type="caution">
    <text evidence="4">The sequence shown here is derived from an EMBL/GenBank/DDBJ whole genome shotgun (WGS) entry which is preliminary data.</text>
</comment>
<evidence type="ECO:0000256" key="2">
    <source>
        <dbReference type="ARBA" id="ARBA00022679"/>
    </source>
</evidence>
<sequence length="338" mass="38097">MIKKLKENPLIAPIINNFWESKATFNPAAAYEKNKVHLIYRAIGEDDVSVLGYASSIDGVNFDYRHAQPVYTPRESFESSSPYSGKGGIGSQYVSGGGCYGGCEDPRITKIEGKYYMTYVAYNGWSHPRVALTSIDEVDFENKNWQWEKPVLISKPNIVDKNACILPEKINGKYVIFHRVYPDILIDFVDSLEFDGQTFLANEHKIESRKDYWDSRKVGVGPPPLKTADGWLMIYQAVGNHDPGRYKIGAMLLSLTDPTHVLYRTREPVLEPDKWYENDGFKSGVTYPCGSVILGNKLIVYYGGSDSYVCGATCDINKFVKELKLNHPVHLNPISQIN</sequence>
<evidence type="ECO:0000313" key="5">
    <source>
        <dbReference type="Proteomes" id="UP000176317"/>
    </source>
</evidence>
<dbReference type="Proteomes" id="UP000176317">
    <property type="component" value="Unassembled WGS sequence"/>
</dbReference>
<dbReference type="PANTHER" id="PTHR34106:SF5">
    <property type="entry name" value="GLYCOSIDASE"/>
    <property type="match status" value="1"/>
</dbReference>
<evidence type="ECO:0000256" key="1">
    <source>
        <dbReference type="ARBA" id="ARBA00022676"/>
    </source>
</evidence>
<accession>A0A1F5G4R9</accession>
<dbReference type="GO" id="GO:0016757">
    <property type="term" value="F:glycosyltransferase activity"/>
    <property type="evidence" value="ECO:0007669"/>
    <property type="project" value="UniProtKB-KW"/>
</dbReference>
<comment type="similarity">
    <text evidence="3">Belongs to the glycosyl hydrolase 130 family.</text>
</comment>
<protein>
    <recommendedName>
        <fullName evidence="6">Glycosidase</fullName>
    </recommendedName>
</protein>
<proteinExistence type="inferred from homology"/>
<evidence type="ECO:0008006" key="6">
    <source>
        <dbReference type="Google" id="ProtNLM"/>
    </source>
</evidence>
<dbReference type="EMBL" id="MFAT01000014">
    <property type="protein sequence ID" value="OGD86848.1"/>
    <property type="molecule type" value="Genomic_DNA"/>
</dbReference>
<evidence type="ECO:0000256" key="3">
    <source>
        <dbReference type="ARBA" id="ARBA00024356"/>
    </source>
</evidence>
<organism evidence="4 5">
    <name type="scientific">Candidatus Curtissbacteria bacterium RBG_13_35_7</name>
    <dbReference type="NCBI Taxonomy" id="1797705"/>
    <lineage>
        <taxon>Bacteria</taxon>
        <taxon>Candidatus Curtissiibacteriota</taxon>
    </lineage>
</organism>
<dbReference type="Pfam" id="PF04041">
    <property type="entry name" value="Glyco_hydro_130"/>
    <property type="match status" value="1"/>
</dbReference>
<keyword evidence="2" id="KW-0808">Transferase</keyword>